<evidence type="ECO:0000256" key="5">
    <source>
        <dbReference type="SAM" id="SignalP"/>
    </source>
</evidence>
<dbReference type="InterPro" id="IPR006626">
    <property type="entry name" value="PbH1"/>
</dbReference>
<dbReference type="InterPro" id="IPR051801">
    <property type="entry name" value="GH28_Enzymes"/>
</dbReference>
<sequence>MNKVFLKELLLLLFCVIGMSAKAQTKPYSWDNLPVIIEPVFKKDTINIIQYGAKPDGVSLNTKAINDAISACSAKGGGVVLIPNGFWLTGPIKLKSNVNLHLKKNALLLFSKNFDDYKIIEGNYEGVPSAKNESPIMGTNLQNIAITGKGTIDGNGDAWRMVGKNKLTEGEWKNKVASGGIVSEDQKMWFPSEKTKKAYYEKPSTLLGPGVKLEDFEPIKDFLRPNLIVLTSCKNVLLEGVVFQNSPAWNVHPLMCENLTMRDLFIKNPDYAQNGDGADIESCKNVLMENCVFDVGDDAICIKSGKDAEGRKRGMPTENMIIRNNTVYNGHGGFVIGSEMSGGARNIFVYDCTFRGTDKGLRFKTTRGRGGVVENIFIKNINMVDIGSEAIFFDMYYWVKSPQANEAVVVPAVTEETPVFKNIYIQNIVCDGAKKGVFVRGIPEMPVNNIYMENLVLNTDIGVEIKDAKGIYLKNCDLRTKPGKEIVYVETSQDISFDAIKSNQSAGTIFNINGENSSNISIKNSSFPESLTKAVFNNKANAKSLKFNK</sequence>
<accession>A0A1M5E6M1</accession>
<organism evidence="7 8">
    <name type="scientific">Flavobacterium fluvii</name>
    <dbReference type="NCBI Taxonomy" id="468056"/>
    <lineage>
        <taxon>Bacteria</taxon>
        <taxon>Pseudomonadati</taxon>
        <taxon>Bacteroidota</taxon>
        <taxon>Flavobacteriia</taxon>
        <taxon>Flavobacteriales</taxon>
        <taxon>Flavobacteriaceae</taxon>
        <taxon>Flavobacterium</taxon>
    </lineage>
</organism>
<dbReference type="Pfam" id="PF00295">
    <property type="entry name" value="Glyco_hydro_28"/>
    <property type="match status" value="1"/>
</dbReference>
<dbReference type="SUPFAM" id="SSF51126">
    <property type="entry name" value="Pectin lyase-like"/>
    <property type="match status" value="1"/>
</dbReference>
<keyword evidence="2 4" id="KW-0378">Hydrolase</keyword>
<dbReference type="PROSITE" id="PS00502">
    <property type="entry name" value="POLYGALACTURONASE"/>
    <property type="match status" value="1"/>
</dbReference>
<proteinExistence type="inferred from homology"/>
<dbReference type="EMBL" id="FQWB01000001">
    <property type="protein sequence ID" value="SHF74712.1"/>
    <property type="molecule type" value="Genomic_DNA"/>
</dbReference>
<dbReference type="InterPro" id="IPR012334">
    <property type="entry name" value="Pectin_lyas_fold"/>
</dbReference>
<reference evidence="8" key="1">
    <citation type="submission" date="2016-11" db="EMBL/GenBank/DDBJ databases">
        <authorList>
            <person name="Varghese N."/>
            <person name="Submissions S."/>
        </authorList>
    </citation>
    <scope>NUCLEOTIDE SEQUENCE [LARGE SCALE GENOMIC DNA]</scope>
    <source>
        <strain evidence="8">DSM 19978</strain>
    </source>
</reference>
<dbReference type="GO" id="GO:0004650">
    <property type="term" value="F:polygalacturonase activity"/>
    <property type="evidence" value="ECO:0007669"/>
    <property type="project" value="InterPro"/>
</dbReference>
<dbReference type="PANTHER" id="PTHR31339">
    <property type="entry name" value="PECTIN LYASE-RELATED"/>
    <property type="match status" value="1"/>
</dbReference>
<name>A0A1M5E6M1_9FLAO</name>
<keyword evidence="3 4" id="KW-0326">Glycosidase</keyword>
<comment type="similarity">
    <text evidence="1 4">Belongs to the glycosyl hydrolase 28 family.</text>
</comment>
<protein>
    <submittedName>
        <fullName evidence="7">Polygalacturonase</fullName>
    </submittedName>
</protein>
<dbReference type="STRING" id="468056.SAMN05443549_101211"/>
<dbReference type="InterPro" id="IPR024535">
    <property type="entry name" value="RHGA/B-epi-like_pectate_lyase"/>
</dbReference>
<feature type="signal peptide" evidence="5">
    <location>
        <begin position="1"/>
        <end position="23"/>
    </location>
</feature>
<evidence type="ECO:0000259" key="6">
    <source>
        <dbReference type="Pfam" id="PF12708"/>
    </source>
</evidence>
<dbReference type="Gene3D" id="2.160.20.10">
    <property type="entry name" value="Single-stranded right-handed beta-helix, Pectin lyase-like"/>
    <property type="match status" value="1"/>
</dbReference>
<evidence type="ECO:0000256" key="2">
    <source>
        <dbReference type="ARBA" id="ARBA00022801"/>
    </source>
</evidence>
<feature type="domain" description="Rhamnogalacturonase A/B/Epimerase-like pectate lyase" evidence="6">
    <location>
        <begin position="46"/>
        <end position="186"/>
    </location>
</feature>
<evidence type="ECO:0000313" key="7">
    <source>
        <dbReference type="EMBL" id="SHF74712.1"/>
    </source>
</evidence>
<dbReference type="OrthoDB" id="9795222at2"/>
<dbReference type="AlphaFoldDB" id="A0A1M5E6M1"/>
<keyword evidence="5" id="KW-0732">Signal</keyword>
<evidence type="ECO:0000256" key="4">
    <source>
        <dbReference type="RuleBase" id="RU361169"/>
    </source>
</evidence>
<dbReference type="SMART" id="SM00710">
    <property type="entry name" value="PbH1"/>
    <property type="match status" value="7"/>
</dbReference>
<evidence type="ECO:0000256" key="1">
    <source>
        <dbReference type="ARBA" id="ARBA00008834"/>
    </source>
</evidence>
<dbReference type="GO" id="GO:0005975">
    <property type="term" value="P:carbohydrate metabolic process"/>
    <property type="evidence" value="ECO:0007669"/>
    <property type="project" value="InterPro"/>
</dbReference>
<evidence type="ECO:0000313" key="8">
    <source>
        <dbReference type="Proteomes" id="UP000184516"/>
    </source>
</evidence>
<evidence type="ECO:0000256" key="3">
    <source>
        <dbReference type="ARBA" id="ARBA00023295"/>
    </source>
</evidence>
<dbReference type="Pfam" id="PF12708">
    <property type="entry name" value="Pect-lyase_RHGA_epim"/>
    <property type="match status" value="1"/>
</dbReference>
<dbReference type="PANTHER" id="PTHR31339:SF9">
    <property type="entry name" value="PLASMIN AND FIBRONECTIN-BINDING PROTEIN A"/>
    <property type="match status" value="1"/>
</dbReference>
<dbReference type="InterPro" id="IPR000743">
    <property type="entry name" value="Glyco_hydro_28"/>
</dbReference>
<dbReference type="Proteomes" id="UP000184516">
    <property type="component" value="Unassembled WGS sequence"/>
</dbReference>
<keyword evidence="8" id="KW-1185">Reference proteome</keyword>
<feature type="chain" id="PRO_5012838569" evidence="5">
    <location>
        <begin position="24"/>
        <end position="549"/>
    </location>
</feature>
<dbReference type="RefSeq" id="WP_073367262.1">
    <property type="nucleotide sequence ID" value="NZ_FQWB01000001.1"/>
</dbReference>
<dbReference type="InterPro" id="IPR011050">
    <property type="entry name" value="Pectin_lyase_fold/virulence"/>
</dbReference>
<gene>
    <name evidence="7" type="ORF">SAMN05443549_101211</name>
</gene>